<dbReference type="EC" id="1.18.1.-" evidence="7"/>
<dbReference type="InterPro" id="IPR016156">
    <property type="entry name" value="FAD/NAD-linked_Rdtase_dimer_sf"/>
</dbReference>
<evidence type="ECO:0000259" key="5">
    <source>
        <dbReference type="Pfam" id="PF07992"/>
    </source>
</evidence>
<evidence type="ECO:0000259" key="6">
    <source>
        <dbReference type="Pfam" id="PF14759"/>
    </source>
</evidence>
<evidence type="ECO:0000313" key="7">
    <source>
        <dbReference type="EMBL" id="SPH25059.1"/>
    </source>
</evidence>
<evidence type="ECO:0000313" key="8">
    <source>
        <dbReference type="Proteomes" id="UP000244924"/>
    </source>
</evidence>
<dbReference type="EMBL" id="OMOQ01000008">
    <property type="protein sequence ID" value="SPH25059.1"/>
    <property type="molecule type" value="Genomic_DNA"/>
</dbReference>
<dbReference type="Proteomes" id="UP000244924">
    <property type="component" value="Unassembled WGS sequence"/>
</dbReference>
<dbReference type="PANTHER" id="PTHR43557">
    <property type="entry name" value="APOPTOSIS-INDUCING FACTOR 1"/>
    <property type="match status" value="1"/>
</dbReference>
<dbReference type="InterPro" id="IPR028202">
    <property type="entry name" value="Reductase_C"/>
</dbReference>
<dbReference type="GO" id="GO:0005737">
    <property type="term" value="C:cytoplasm"/>
    <property type="evidence" value="ECO:0007669"/>
    <property type="project" value="TreeGrafter"/>
</dbReference>
<protein>
    <submittedName>
        <fullName evidence="7">Rhodocoxin reductase</fullName>
        <ecNumber evidence="7">1.18.1.-</ecNumber>
    </submittedName>
</protein>
<evidence type="ECO:0000256" key="4">
    <source>
        <dbReference type="ARBA" id="ARBA00023002"/>
    </source>
</evidence>
<dbReference type="SUPFAM" id="SSF51905">
    <property type="entry name" value="FAD/NAD(P)-binding domain"/>
    <property type="match status" value="1"/>
</dbReference>
<dbReference type="Pfam" id="PF07992">
    <property type="entry name" value="Pyr_redox_2"/>
    <property type="match status" value="1"/>
</dbReference>
<gene>
    <name evidence="7" type="primary">thcD_2</name>
    <name evidence="7" type="ORF">DEA8626_04094</name>
</gene>
<dbReference type="InterPro" id="IPR050446">
    <property type="entry name" value="FAD-oxidoreductase/Apoptosis"/>
</dbReference>
<keyword evidence="3" id="KW-0274">FAD</keyword>
<sequence>MAGIAIIGAGECGIRAAFAARDAGYEGAISVIGDEPVPPYERPPLSKPDETGAIEKPITNPEALAEKAINLQTGISVTQLDRAERKVRLSDGTSMPYEKMLLATGARPRALSCPGGENAKVLRTVADARTTYRAAASGTRVVIVGAGLIGLELAALLSARGAGVTVLEAGPRPLGRNVPRGLVAALANRHREQGVQIICDASVVLCAENTVVLDKERIFEADLIVAAIGVVPSVELAEAAGLSVQNGICVDDSLVTDDPLIYAAGDCASVKTSGGTYRRYETWQNARAQGEMAGRNLAGSDAQFDVPIWFWSDQYDLGRQGVGNTSGDPSAIRALGNQAQILFFLDGQDRLNGAAGLGPGNTVAKDIKIAQRLIGSEINPALLSDPSHNMKKLLRAA</sequence>
<comment type="cofactor">
    <cofactor evidence="1">
        <name>FAD</name>
        <dbReference type="ChEBI" id="CHEBI:57692"/>
    </cofactor>
</comment>
<dbReference type="PRINTS" id="PR00368">
    <property type="entry name" value="FADPNR"/>
</dbReference>
<evidence type="ECO:0000256" key="3">
    <source>
        <dbReference type="ARBA" id="ARBA00022827"/>
    </source>
</evidence>
<evidence type="ECO:0000256" key="1">
    <source>
        <dbReference type="ARBA" id="ARBA00001974"/>
    </source>
</evidence>
<dbReference type="RefSeq" id="WP_108855049.1">
    <property type="nucleotide sequence ID" value="NZ_OMOQ01000008.1"/>
</dbReference>
<dbReference type="SUPFAM" id="SSF55424">
    <property type="entry name" value="FAD/NAD-linked reductases, dimerisation (C-terminal) domain"/>
    <property type="match status" value="1"/>
</dbReference>
<dbReference type="Gene3D" id="3.50.50.60">
    <property type="entry name" value="FAD/NAD(P)-binding domain"/>
    <property type="match status" value="2"/>
</dbReference>
<organism evidence="7 8">
    <name type="scientific">Albidovulum aquaemixtae</name>
    <dbReference type="NCBI Taxonomy" id="1542388"/>
    <lineage>
        <taxon>Bacteria</taxon>
        <taxon>Pseudomonadati</taxon>
        <taxon>Pseudomonadota</taxon>
        <taxon>Alphaproteobacteria</taxon>
        <taxon>Rhodobacterales</taxon>
        <taxon>Paracoccaceae</taxon>
        <taxon>Albidovulum</taxon>
    </lineage>
</organism>
<keyword evidence="8" id="KW-1185">Reference proteome</keyword>
<proteinExistence type="predicted"/>
<name>A0A2R8BNP6_9RHOB</name>
<dbReference type="OrthoDB" id="7809559at2"/>
<accession>A0A2R8BNP6</accession>
<evidence type="ECO:0000256" key="2">
    <source>
        <dbReference type="ARBA" id="ARBA00022630"/>
    </source>
</evidence>
<dbReference type="Gene3D" id="3.30.390.30">
    <property type="match status" value="1"/>
</dbReference>
<dbReference type="InterPro" id="IPR036188">
    <property type="entry name" value="FAD/NAD-bd_sf"/>
</dbReference>
<dbReference type="GO" id="GO:0016651">
    <property type="term" value="F:oxidoreductase activity, acting on NAD(P)H"/>
    <property type="evidence" value="ECO:0007669"/>
    <property type="project" value="TreeGrafter"/>
</dbReference>
<dbReference type="PRINTS" id="PR00469">
    <property type="entry name" value="PNDRDTASEII"/>
</dbReference>
<keyword evidence="4 7" id="KW-0560">Oxidoreductase</keyword>
<feature type="domain" description="Reductase C-terminal" evidence="6">
    <location>
        <begin position="309"/>
        <end position="394"/>
    </location>
</feature>
<dbReference type="PANTHER" id="PTHR43557:SF2">
    <property type="entry name" value="RIESKE DOMAIN-CONTAINING PROTEIN-RELATED"/>
    <property type="match status" value="1"/>
</dbReference>
<feature type="domain" description="FAD/NAD(P)-binding" evidence="5">
    <location>
        <begin position="4"/>
        <end position="290"/>
    </location>
</feature>
<dbReference type="InterPro" id="IPR023753">
    <property type="entry name" value="FAD/NAD-binding_dom"/>
</dbReference>
<dbReference type="AlphaFoldDB" id="A0A2R8BNP6"/>
<keyword evidence="2" id="KW-0285">Flavoprotein</keyword>
<reference evidence="7 8" key="1">
    <citation type="submission" date="2018-03" db="EMBL/GenBank/DDBJ databases">
        <authorList>
            <person name="Keele B.F."/>
        </authorList>
    </citation>
    <scope>NUCLEOTIDE SEQUENCE [LARGE SCALE GENOMIC DNA]</scope>
    <source>
        <strain evidence="7 8">CECT 8626</strain>
    </source>
</reference>
<dbReference type="Pfam" id="PF14759">
    <property type="entry name" value="Reductase_C"/>
    <property type="match status" value="1"/>
</dbReference>